<dbReference type="SUPFAM" id="SSF53613">
    <property type="entry name" value="Ribokinase-like"/>
    <property type="match status" value="1"/>
</dbReference>
<reference evidence="7 8" key="1">
    <citation type="submission" date="2014-10" db="EMBL/GenBank/DDBJ databases">
        <title>Draft genome sequence of the proteorhodopsin-containing marine bacterium Dokdonia donghaensis.</title>
        <authorList>
            <person name="Gomez-Consarnau L."/>
            <person name="Gonzalez J.M."/>
            <person name="Riedel T."/>
            <person name="Jaenicke S."/>
            <person name="Wagner-Doebler I."/>
            <person name="Fuhrman J.A."/>
        </authorList>
    </citation>
    <scope>NUCLEOTIDE SEQUENCE [LARGE SCALE GENOMIC DNA]</scope>
    <source>
        <strain evidence="7 8">DSW-1</strain>
    </source>
</reference>
<dbReference type="Proteomes" id="UP000030140">
    <property type="component" value="Unassembled WGS sequence"/>
</dbReference>
<dbReference type="RefSeq" id="WP_035327185.1">
    <property type="nucleotide sequence ID" value="NZ_CP015125.1"/>
</dbReference>
<evidence type="ECO:0000259" key="6">
    <source>
        <dbReference type="Pfam" id="PF00294"/>
    </source>
</evidence>
<gene>
    <name evidence="7" type="ORF">NV36_10915</name>
</gene>
<dbReference type="PROSITE" id="PS00583">
    <property type="entry name" value="PFKB_KINASES_1"/>
    <property type="match status" value="1"/>
</dbReference>
<evidence type="ECO:0000313" key="8">
    <source>
        <dbReference type="Proteomes" id="UP000030140"/>
    </source>
</evidence>
<protein>
    <submittedName>
        <fullName evidence="7">Carbohydrate kinase</fullName>
    </submittedName>
</protein>
<dbReference type="InterPro" id="IPR011611">
    <property type="entry name" value="PfkB_dom"/>
</dbReference>
<dbReference type="GO" id="GO:0005524">
    <property type="term" value="F:ATP binding"/>
    <property type="evidence" value="ECO:0007669"/>
    <property type="project" value="UniProtKB-KW"/>
</dbReference>
<dbReference type="InterPro" id="IPR002173">
    <property type="entry name" value="Carboh/pur_kinase_PfkB_CS"/>
</dbReference>
<keyword evidence="3" id="KW-0547">Nucleotide-binding</keyword>
<dbReference type="InterPro" id="IPR029056">
    <property type="entry name" value="Ribokinase-like"/>
</dbReference>
<keyword evidence="8" id="KW-1185">Reference proteome</keyword>
<dbReference type="PANTHER" id="PTHR43085">
    <property type="entry name" value="HEXOKINASE FAMILY MEMBER"/>
    <property type="match status" value="1"/>
</dbReference>
<sequence length="317" mass="35546">MKRDLDILCVGEVLIDFIGHQKEVRIDKTRDYHRYLGGSPTNVAMNLARLGMNVKLAATIGDDGLGVYIKDKLTENGVQTDLIATDPENPTSVIFVSKTTGTPDFIPYRYADTKISEAQVSDALLAQTTIFHTTAFALSKKPARTTILVKARKAYEAGCTLSIDLNYSPRIYPNREKAIKTFREYCSYNPLVKISEDDMERLFGEKRSHEAIFDFFHNDFGVELVCLTLGSEGVKLSRKRKNHPAEMIVEPAARVEQILDATGAGDAFWSGFLFAYIREYDIKKCLKVALSLAAIKLQHVGRLPQNVDILTQLLDFK</sequence>
<keyword evidence="4 7" id="KW-0418">Kinase</keyword>
<evidence type="ECO:0000256" key="3">
    <source>
        <dbReference type="ARBA" id="ARBA00022741"/>
    </source>
</evidence>
<evidence type="ECO:0000256" key="4">
    <source>
        <dbReference type="ARBA" id="ARBA00022777"/>
    </source>
</evidence>
<accession>A0A0A2GY73</accession>
<dbReference type="AlphaFoldDB" id="A0A0A2GY73"/>
<evidence type="ECO:0000256" key="2">
    <source>
        <dbReference type="ARBA" id="ARBA00022679"/>
    </source>
</evidence>
<dbReference type="Gene3D" id="6.10.140.490">
    <property type="match status" value="1"/>
</dbReference>
<dbReference type="EMBL" id="JSAQ01000001">
    <property type="protein sequence ID" value="KGO07291.1"/>
    <property type="molecule type" value="Genomic_DNA"/>
</dbReference>
<dbReference type="GO" id="GO:0016301">
    <property type="term" value="F:kinase activity"/>
    <property type="evidence" value="ECO:0007669"/>
    <property type="project" value="UniProtKB-KW"/>
</dbReference>
<evidence type="ECO:0000256" key="1">
    <source>
        <dbReference type="ARBA" id="ARBA00010688"/>
    </source>
</evidence>
<dbReference type="Gene3D" id="3.40.1190.30">
    <property type="match status" value="1"/>
</dbReference>
<dbReference type="InterPro" id="IPR050306">
    <property type="entry name" value="PfkB_Carbo_kinase"/>
</dbReference>
<feature type="domain" description="Carbohydrate kinase PfkB" evidence="6">
    <location>
        <begin position="6"/>
        <end position="301"/>
    </location>
</feature>
<evidence type="ECO:0000256" key="5">
    <source>
        <dbReference type="ARBA" id="ARBA00022840"/>
    </source>
</evidence>
<evidence type="ECO:0000313" key="7">
    <source>
        <dbReference type="EMBL" id="KGO07291.1"/>
    </source>
</evidence>
<dbReference type="PATRIC" id="fig|1300343.5.peg.1069"/>
<comment type="similarity">
    <text evidence="1">Belongs to the carbohydrate kinase PfkB family.</text>
</comment>
<organism evidence="7 8">
    <name type="scientific">Dokdonia donghaensis DSW-1</name>
    <dbReference type="NCBI Taxonomy" id="1300343"/>
    <lineage>
        <taxon>Bacteria</taxon>
        <taxon>Pseudomonadati</taxon>
        <taxon>Bacteroidota</taxon>
        <taxon>Flavobacteriia</taxon>
        <taxon>Flavobacteriales</taxon>
        <taxon>Flavobacteriaceae</taxon>
        <taxon>Dokdonia</taxon>
    </lineage>
</organism>
<keyword evidence="5" id="KW-0067">ATP-binding</keyword>
<dbReference type="PANTHER" id="PTHR43085:SF1">
    <property type="entry name" value="PSEUDOURIDINE KINASE-RELATED"/>
    <property type="match status" value="1"/>
</dbReference>
<dbReference type="KEGG" id="ddo:I597_1057"/>
<dbReference type="Gene3D" id="3.40.1620.20">
    <property type="match status" value="1"/>
</dbReference>
<dbReference type="OrthoDB" id="9813569at2"/>
<dbReference type="Pfam" id="PF00294">
    <property type="entry name" value="PfkB"/>
    <property type="match status" value="1"/>
</dbReference>
<name>A0A0A2GY73_9FLAO</name>
<proteinExistence type="inferred from homology"/>
<dbReference type="CDD" id="cd01166">
    <property type="entry name" value="KdgK"/>
    <property type="match status" value="1"/>
</dbReference>
<comment type="caution">
    <text evidence="7">The sequence shown here is derived from an EMBL/GenBank/DDBJ whole genome shotgun (WGS) entry which is preliminary data.</text>
</comment>
<keyword evidence="2" id="KW-0808">Transferase</keyword>